<dbReference type="PANTHER" id="PTHR30483">
    <property type="entry name" value="LEUCINE-SPECIFIC-BINDING PROTEIN"/>
    <property type="match status" value="1"/>
</dbReference>
<feature type="domain" description="Leucine-binding protein" evidence="3">
    <location>
        <begin position="2"/>
        <end position="288"/>
    </location>
</feature>
<organism evidence="4 5">
    <name type="scientific">Croceivirga thetidis</name>
    <dbReference type="NCBI Taxonomy" id="2721623"/>
    <lineage>
        <taxon>Bacteria</taxon>
        <taxon>Pseudomonadati</taxon>
        <taxon>Bacteroidota</taxon>
        <taxon>Flavobacteriia</taxon>
        <taxon>Flavobacteriales</taxon>
        <taxon>Flavobacteriaceae</taxon>
        <taxon>Croceivirga</taxon>
    </lineage>
</organism>
<gene>
    <name evidence="4" type="ORF">HCU67_08320</name>
</gene>
<dbReference type="EMBL" id="JAAWWL010000002">
    <property type="protein sequence ID" value="NKI31950.1"/>
    <property type="molecule type" value="Genomic_DNA"/>
</dbReference>
<protein>
    <submittedName>
        <fullName evidence="4">ABC transporter substrate-binding protein</fullName>
    </submittedName>
</protein>
<dbReference type="SUPFAM" id="SSF53822">
    <property type="entry name" value="Periplasmic binding protein-like I"/>
    <property type="match status" value="1"/>
</dbReference>
<dbReference type="Pfam" id="PF13458">
    <property type="entry name" value="Peripla_BP_6"/>
    <property type="match status" value="1"/>
</dbReference>
<dbReference type="RefSeq" id="WP_168552182.1">
    <property type="nucleotide sequence ID" value="NZ_JAAWWL010000002.1"/>
</dbReference>
<comment type="similarity">
    <text evidence="1">Belongs to the leucine-binding protein family.</text>
</comment>
<dbReference type="InterPro" id="IPR051010">
    <property type="entry name" value="BCAA_transport"/>
</dbReference>
<evidence type="ECO:0000256" key="2">
    <source>
        <dbReference type="ARBA" id="ARBA00022729"/>
    </source>
</evidence>
<dbReference type="Proteomes" id="UP000718451">
    <property type="component" value="Unassembled WGS sequence"/>
</dbReference>
<sequence length="371" mass="41913">MKVAFLLPTSDMYPALAKDFLNGFKMAFVQREDKFEFVFEGIGKAADDYVVKTAEKLLLQEEVDLTVAFCSFFQLKPLVDKFEQYQSPLIFVDLGGALPKTEHFGQFVLHHSLHLCESAFYAGQYAAKNIGKKGALLASFYDGGYQMAASYVKGFVDSGGEMVYNFVAPMDYHDVDLNIIFQELEESGADVAFTLFSYKEAGHFFEAMAKQKKETLPYMMALPLATDGSMKYTDFGLSQVHSVASWSFDDPNEAMTSFVNSYKDNYQKAPTVFALLGFETALLALSAKRDNRISFEKLKGIEIKTSPRGVLQINQNNQTSVKKHLLRKFEYNCTEYHNLIEKIVPSEHTGALYDFMEGVPYTGWRNPYICT</sequence>
<evidence type="ECO:0000256" key="1">
    <source>
        <dbReference type="ARBA" id="ARBA00010062"/>
    </source>
</evidence>
<evidence type="ECO:0000313" key="4">
    <source>
        <dbReference type="EMBL" id="NKI31950.1"/>
    </source>
</evidence>
<name>A0ABX1GSP7_9FLAO</name>
<keyword evidence="5" id="KW-1185">Reference proteome</keyword>
<dbReference type="Gene3D" id="3.40.50.2300">
    <property type="match status" value="2"/>
</dbReference>
<accession>A0ABX1GSP7</accession>
<evidence type="ECO:0000313" key="5">
    <source>
        <dbReference type="Proteomes" id="UP000718451"/>
    </source>
</evidence>
<dbReference type="PANTHER" id="PTHR30483:SF6">
    <property type="entry name" value="PERIPLASMIC BINDING PROTEIN OF ABC TRANSPORTER FOR NATURAL AMINO ACIDS"/>
    <property type="match status" value="1"/>
</dbReference>
<reference evidence="4 5" key="1">
    <citation type="submission" date="2020-04" db="EMBL/GenBank/DDBJ databases">
        <authorList>
            <person name="Yoon J."/>
        </authorList>
    </citation>
    <scope>NUCLEOTIDE SEQUENCE [LARGE SCALE GENOMIC DNA]</scope>
    <source>
        <strain evidence="4 5">DJ-13</strain>
    </source>
</reference>
<dbReference type="InterPro" id="IPR028082">
    <property type="entry name" value="Peripla_BP_I"/>
</dbReference>
<proteinExistence type="inferred from homology"/>
<comment type="caution">
    <text evidence="4">The sequence shown here is derived from an EMBL/GenBank/DDBJ whole genome shotgun (WGS) entry which is preliminary data.</text>
</comment>
<dbReference type="InterPro" id="IPR028081">
    <property type="entry name" value="Leu-bd"/>
</dbReference>
<keyword evidence="2" id="KW-0732">Signal</keyword>
<evidence type="ECO:0000259" key="3">
    <source>
        <dbReference type="Pfam" id="PF13458"/>
    </source>
</evidence>